<reference evidence="2" key="1">
    <citation type="journal article" date="2009" name="PLoS Genet.">
        <title>Sequencing, mapping, and analysis of 27,455 maize full-length cDNAs.</title>
        <authorList>
            <person name="Soderlund C."/>
            <person name="Descour A."/>
            <person name="Kudrna D."/>
            <person name="Bomhoff M."/>
            <person name="Boyd L."/>
            <person name="Currie J."/>
            <person name="Angelova A."/>
            <person name="Collura K."/>
            <person name="Wissotski M."/>
            <person name="Ashley E."/>
            <person name="Morrow D."/>
            <person name="Fernandes J."/>
            <person name="Walbot V."/>
            <person name="Yu Y."/>
        </authorList>
    </citation>
    <scope>NUCLEOTIDE SEQUENCE</scope>
    <source>
        <strain evidence="2">B73</strain>
    </source>
</reference>
<dbReference type="EMBL" id="BT084760">
    <property type="protein sequence ID" value="ACR35113.1"/>
    <property type="molecule type" value="mRNA"/>
</dbReference>
<feature type="compositionally biased region" description="Basic and acidic residues" evidence="1">
    <location>
        <begin position="14"/>
        <end position="24"/>
    </location>
</feature>
<evidence type="ECO:0000313" key="2">
    <source>
        <dbReference type="EMBL" id="ACR35113.1"/>
    </source>
</evidence>
<reference evidence="2" key="2">
    <citation type="submission" date="2012-06" db="EMBL/GenBank/DDBJ databases">
        <authorList>
            <person name="Yu Y."/>
            <person name="Currie J."/>
            <person name="Lomeli R."/>
            <person name="Angelova A."/>
            <person name="Collura K."/>
            <person name="Wissotski M."/>
            <person name="Campos D."/>
            <person name="Kudrna D."/>
            <person name="Golser W."/>
            <person name="Ashely E."/>
            <person name="Descour A."/>
            <person name="Fernandes J."/>
            <person name="Soderlund C."/>
            <person name="Walbot V."/>
        </authorList>
    </citation>
    <scope>NUCLEOTIDE SEQUENCE</scope>
    <source>
        <strain evidence="2">B73</strain>
    </source>
</reference>
<feature type="compositionally biased region" description="Basic and acidic residues" evidence="1">
    <location>
        <begin position="48"/>
        <end position="69"/>
    </location>
</feature>
<accession>C4J1R3</accession>
<organism evidence="2">
    <name type="scientific">Zea mays</name>
    <name type="common">Maize</name>
    <dbReference type="NCBI Taxonomy" id="4577"/>
    <lineage>
        <taxon>Eukaryota</taxon>
        <taxon>Viridiplantae</taxon>
        <taxon>Streptophyta</taxon>
        <taxon>Embryophyta</taxon>
        <taxon>Tracheophyta</taxon>
        <taxon>Spermatophyta</taxon>
        <taxon>Magnoliopsida</taxon>
        <taxon>Liliopsida</taxon>
        <taxon>Poales</taxon>
        <taxon>Poaceae</taxon>
        <taxon>PACMAD clade</taxon>
        <taxon>Panicoideae</taxon>
        <taxon>Andropogonodae</taxon>
        <taxon>Andropogoneae</taxon>
        <taxon>Tripsacinae</taxon>
        <taxon>Zea</taxon>
    </lineage>
</organism>
<feature type="region of interest" description="Disordered" evidence="1">
    <location>
        <begin position="1"/>
        <end position="24"/>
    </location>
</feature>
<evidence type="ECO:0000256" key="1">
    <source>
        <dbReference type="SAM" id="MobiDB-lite"/>
    </source>
</evidence>
<feature type="region of interest" description="Disordered" evidence="1">
    <location>
        <begin position="44"/>
        <end position="78"/>
    </location>
</feature>
<name>C4J1R3_MAIZE</name>
<proteinExistence type="evidence at transcript level"/>
<dbReference type="AlphaFoldDB" id="C4J1R3"/>
<sequence length="95" mass="10665">MTEKEGRFGSTEQPIKDEAKRTRISEHGQQWRLAVFLKLDFPPQHLDQNQERAPSAREAGREKSNRDSARGLLLSAGPLNSTKNSCIPSFTISTL</sequence>
<protein>
    <submittedName>
        <fullName evidence="2">Uncharacterized protein</fullName>
    </submittedName>
</protein>